<evidence type="ECO:0000313" key="4">
    <source>
        <dbReference type="EMBL" id="WTT17742.1"/>
    </source>
</evidence>
<evidence type="ECO:0000256" key="2">
    <source>
        <dbReference type="SAM" id="Phobius"/>
    </source>
</evidence>
<reference evidence="4" key="1">
    <citation type="submission" date="2022-10" db="EMBL/GenBank/DDBJ databases">
        <title>The complete genomes of actinobacterial strains from the NBC collection.</title>
        <authorList>
            <person name="Joergensen T.S."/>
            <person name="Alvarez Arevalo M."/>
            <person name="Sterndorff E.B."/>
            <person name="Faurdal D."/>
            <person name="Vuksanovic O."/>
            <person name="Mourched A.-S."/>
            <person name="Charusanti P."/>
            <person name="Shaw S."/>
            <person name="Blin K."/>
            <person name="Weber T."/>
        </authorList>
    </citation>
    <scope>NUCLEOTIDE SEQUENCE</scope>
    <source>
        <strain evidence="4">NBC_00093</strain>
    </source>
</reference>
<dbReference type="Pfam" id="PF10145">
    <property type="entry name" value="PhageMin_Tail"/>
    <property type="match status" value="1"/>
</dbReference>
<accession>A0AAU2A1K8</accession>
<organism evidence="4">
    <name type="scientific">Streptomyces sp. NBC_00093</name>
    <dbReference type="NCBI Taxonomy" id="2975649"/>
    <lineage>
        <taxon>Bacteria</taxon>
        <taxon>Bacillati</taxon>
        <taxon>Actinomycetota</taxon>
        <taxon>Actinomycetes</taxon>
        <taxon>Kitasatosporales</taxon>
        <taxon>Streptomycetaceae</taxon>
        <taxon>Streptomyces</taxon>
    </lineage>
</organism>
<feature type="domain" description="Phage tail tape measure protein" evidence="3">
    <location>
        <begin position="94"/>
        <end position="293"/>
    </location>
</feature>
<sequence length="634" mass="65434">MAVLDELLVRLGVDMSEAEGEVERGADGITGQLDGLAVAGGAAAVGLGAAFAVGLQSAMDISAATDKLKQGLGLTQEEADRAGKLAGEVFSAGFGESMEGVGDAMGSVIGAMGKVGDFTDAELKDMTKSATALEKVFGMDIPEATNAAGALIKQGLVKDGTEAFDVLTKAAQTLPSSMAADIPAIVSEYGTHFKRIGLDAAQAFGMMSQFVQAGGRDIDQAADVLHEFARITSEETKRAAEGFKGLGLDANKMLTDIGKGGKPASDALALTLDALRGVKDPAKQAELGVALFGDMAGEAAGALLAMNPETAKAATGMDDVAGAAKGVTDSMAASPAQQWDSIMRTVSTTLGTMLLPALRFVSGLFKEHPGLLQILIPLVLGVAAALALAAVAQWAMNTALFAFPGTWIILAIMAVIAIFVLLWKRSQTFRDIVTGVWRFVSEAISARVREILSVVSWLAALPGKIGGWFGQAKDWAIRKMAELVSWLAGLPGRVGRAVSGMFDGIPRAFRGAINAVISAWNGLSFTIGGGSIMGVDIPSLTLGTPNIPMLADGGIATGPTLAMIGEGGEKEAVLPLSRLDQLLNSSSRVSSKIQPAEVRYVLAFEGAEDAFINWLQDATHRKGGGSIARLAGEG</sequence>
<dbReference type="InterPro" id="IPR010090">
    <property type="entry name" value="Phage_tape_meas"/>
</dbReference>
<feature type="transmembrane region" description="Helical" evidence="2">
    <location>
        <begin position="401"/>
        <end position="423"/>
    </location>
</feature>
<gene>
    <name evidence="4" type="ORF">OHA22_20455</name>
</gene>
<proteinExistence type="predicted"/>
<protein>
    <submittedName>
        <fullName evidence="4">Phage tail tape measure protein</fullName>
    </submittedName>
</protein>
<dbReference type="PANTHER" id="PTHR37813:SF1">
    <property type="entry name" value="FELS-2 PROPHAGE PROTEIN"/>
    <property type="match status" value="1"/>
</dbReference>
<keyword evidence="2" id="KW-0472">Membrane</keyword>
<dbReference type="AlphaFoldDB" id="A0AAU2A1K8"/>
<dbReference type="PANTHER" id="PTHR37813">
    <property type="entry name" value="FELS-2 PROPHAGE PROTEIN"/>
    <property type="match status" value="1"/>
</dbReference>
<feature type="transmembrane region" description="Helical" evidence="2">
    <location>
        <begin position="374"/>
        <end position="395"/>
    </location>
</feature>
<evidence type="ECO:0000256" key="1">
    <source>
        <dbReference type="ARBA" id="ARBA00022612"/>
    </source>
</evidence>
<keyword evidence="2" id="KW-1133">Transmembrane helix</keyword>
<keyword evidence="1" id="KW-1188">Viral release from host cell</keyword>
<name>A0AAU2A1K8_9ACTN</name>
<dbReference type="EMBL" id="CP108222">
    <property type="protein sequence ID" value="WTT17742.1"/>
    <property type="molecule type" value="Genomic_DNA"/>
</dbReference>
<keyword evidence="2" id="KW-0812">Transmembrane</keyword>
<evidence type="ECO:0000259" key="3">
    <source>
        <dbReference type="Pfam" id="PF10145"/>
    </source>
</evidence>